<gene>
    <name evidence="2" type="ORF">APLA_LOCUS5109</name>
</gene>
<dbReference type="OrthoDB" id="10057959at2759"/>
<dbReference type="AlphaFoldDB" id="A0A8S0ZKI2"/>
<proteinExistence type="predicted"/>
<evidence type="ECO:0000256" key="1">
    <source>
        <dbReference type="SAM" id="MobiDB-lite"/>
    </source>
</evidence>
<name>A0A8S0ZKI2_ARCPL</name>
<dbReference type="Proteomes" id="UP000494106">
    <property type="component" value="Unassembled WGS sequence"/>
</dbReference>
<keyword evidence="3" id="KW-1185">Reference proteome</keyword>
<evidence type="ECO:0000313" key="2">
    <source>
        <dbReference type="EMBL" id="CAB3233220.1"/>
    </source>
</evidence>
<feature type="region of interest" description="Disordered" evidence="1">
    <location>
        <begin position="1"/>
        <end position="68"/>
    </location>
</feature>
<reference evidence="2 3" key="1">
    <citation type="submission" date="2020-04" db="EMBL/GenBank/DDBJ databases">
        <authorList>
            <person name="Wallbank WR R."/>
            <person name="Pardo Diaz C."/>
            <person name="Kozak K."/>
            <person name="Martin S."/>
            <person name="Jiggins C."/>
            <person name="Moest M."/>
            <person name="Warren A I."/>
            <person name="Byers J.R.P. K."/>
            <person name="Montejo-Kovacevich G."/>
            <person name="Yen C E."/>
        </authorList>
    </citation>
    <scope>NUCLEOTIDE SEQUENCE [LARGE SCALE GENOMIC DNA]</scope>
</reference>
<accession>A0A8S0ZKI2</accession>
<dbReference type="EMBL" id="CADEBC010000479">
    <property type="protein sequence ID" value="CAB3233220.1"/>
    <property type="molecule type" value="Genomic_DNA"/>
</dbReference>
<evidence type="ECO:0000313" key="3">
    <source>
        <dbReference type="Proteomes" id="UP000494106"/>
    </source>
</evidence>
<comment type="caution">
    <text evidence="2">The sequence shown here is derived from an EMBL/GenBank/DDBJ whole genome shotgun (WGS) entry which is preliminary data.</text>
</comment>
<organism evidence="2 3">
    <name type="scientific">Arctia plantaginis</name>
    <name type="common">Wood tiger moth</name>
    <name type="synonym">Phalaena plantaginis</name>
    <dbReference type="NCBI Taxonomy" id="874455"/>
    <lineage>
        <taxon>Eukaryota</taxon>
        <taxon>Metazoa</taxon>
        <taxon>Ecdysozoa</taxon>
        <taxon>Arthropoda</taxon>
        <taxon>Hexapoda</taxon>
        <taxon>Insecta</taxon>
        <taxon>Pterygota</taxon>
        <taxon>Neoptera</taxon>
        <taxon>Endopterygota</taxon>
        <taxon>Lepidoptera</taxon>
        <taxon>Glossata</taxon>
        <taxon>Ditrysia</taxon>
        <taxon>Noctuoidea</taxon>
        <taxon>Erebidae</taxon>
        <taxon>Arctiinae</taxon>
        <taxon>Arctia</taxon>
    </lineage>
</organism>
<feature type="compositionally biased region" description="Polar residues" evidence="1">
    <location>
        <begin position="34"/>
        <end position="51"/>
    </location>
</feature>
<protein>
    <submittedName>
        <fullName evidence="2">Uncharacterized protein</fullName>
    </submittedName>
</protein>
<sequence length="143" mass="15923">MDDERIISMLEDVPDHSTEESNSELENDHCSDHIISSGTEQGASSVESSSGHENEDESDHDVPLSFLRSNSLPGQGAFYVAKDGQKLYSLPQRHNVRTRSVNIVNERPGVQGEAKEAMNESECWKMYITMEVKNAITTHTNAE</sequence>